<gene>
    <name evidence="8" type="ORF">PX52LOC_04163</name>
</gene>
<keyword evidence="3 5" id="KW-0456">Lyase</keyword>
<reference evidence="9" key="1">
    <citation type="submission" date="2019-08" db="EMBL/GenBank/DDBJ databases">
        <title>Limnoglobus roseus gen. nov., sp. nov., a novel freshwater planctomycete with a giant genome from the family Gemmataceae.</title>
        <authorList>
            <person name="Kulichevskaya I.S."/>
            <person name="Naumoff D.G."/>
            <person name="Miroshnikov K."/>
            <person name="Ivanova A."/>
            <person name="Philippov D.A."/>
            <person name="Hakobyan A."/>
            <person name="Rijpstra I.C."/>
            <person name="Sinninghe Damste J.S."/>
            <person name="Liesack W."/>
            <person name="Dedysh S.N."/>
        </authorList>
    </citation>
    <scope>NUCLEOTIDE SEQUENCE [LARGE SCALE GENOMIC DNA]</scope>
    <source>
        <strain evidence="9">PX52</strain>
    </source>
</reference>
<evidence type="ECO:0000256" key="3">
    <source>
        <dbReference type="ARBA" id="ARBA00023239"/>
    </source>
</evidence>
<sequence>MSSPFTGLIAAPFTAFDARGAVNRAAIVEQAAVLRESNVRGAFVCGTTGEGLSLTTAERQTVAEEWVRVAGDKLKVIVHAGHASVAEAANLTAHAAAIGAAAVAVTAPFYFRPGSVTELATFLAEVAAAAPKLPFYYYDIPSTTGVNLPAADVLRRAAKVIPNLAGVKFSNPDLLTLQECVQLDGGRFDVLFGVDEYLLAAVSLGATGAVGSTYNYAAPVYHRMLAALREGDLEAACRHQYGSAQLVRALIDFGGLRAGKAIMKMLGVDCGPVRSPLRPMTDDEEVALYERLRPLDIFARPLRRP</sequence>
<feature type="binding site" evidence="7">
    <location>
        <position position="210"/>
    </location>
    <ligand>
        <name>pyruvate</name>
        <dbReference type="ChEBI" id="CHEBI:15361"/>
    </ligand>
</feature>
<keyword evidence="2" id="KW-0963">Cytoplasm</keyword>
<dbReference type="SMART" id="SM01130">
    <property type="entry name" value="DHDPS"/>
    <property type="match status" value="1"/>
</dbReference>
<feature type="binding site" evidence="7">
    <location>
        <position position="48"/>
    </location>
    <ligand>
        <name>pyruvate</name>
        <dbReference type="ChEBI" id="CHEBI:15361"/>
    </ligand>
</feature>
<dbReference type="KEGG" id="lrs:PX52LOC_04163"/>
<dbReference type="GO" id="GO:0005737">
    <property type="term" value="C:cytoplasm"/>
    <property type="evidence" value="ECO:0007669"/>
    <property type="project" value="UniProtKB-SubCell"/>
</dbReference>
<dbReference type="PIRSF" id="PIRSF001365">
    <property type="entry name" value="DHDPS"/>
    <property type="match status" value="1"/>
</dbReference>
<dbReference type="Proteomes" id="UP000324974">
    <property type="component" value="Chromosome"/>
</dbReference>
<feature type="active site" description="Proton donor/acceptor" evidence="6">
    <location>
        <position position="138"/>
    </location>
</feature>
<dbReference type="GO" id="GO:0016829">
    <property type="term" value="F:lyase activity"/>
    <property type="evidence" value="ECO:0007669"/>
    <property type="project" value="UniProtKB-KW"/>
</dbReference>
<dbReference type="OrthoDB" id="9771791at2"/>
<dbReference type="AlphaFoldDB" id="A0A5C1AD07"/>
<evidence type="ECO:0000256" key="2">
    <source>
        <dbReference type="ARBA" id="ARBA00022490"/>
    </source>
</evidence>
<dbReference type="PRINTS" id="PR00146">
    <property type="entry name" value="DHPICSNTHASE"/>
</dbReference>
<dbReference type="Pfam" id="PF00701">
    <property type="entry name" value="DHDPS"/>
    <property type="match status" value="1"/>
</dbReference>
<accession>A0A5C1AD07</accession>
<evidence type="ECO:0000313" key="8">
    <source>
        <dbReference type="EMBL" id="QEL17181.1"/>
    </source>
</evidence>
<evidence type="ECO:0000256" key="6">
    <source>
        <dbReference type="PIRSR" id="PIRSR001365-1"/>
    </source>
</evidence>
<dbReference type="Gene3D" id="3.20.20.70">
    <property type="entry name" value="Aldolase class I"/>
    <property type="match status" value="1"/>
</dbReference>
<evidence type="ECO:0000256" key="1">
    <source>
        <dbReference type="ARBA" id="ARBA00004496"/>
    </source>
</evidence>
<comment type="subcellular location">
    <subcellularLocation>
        <location evidence="1">Cytoplasm</location>
    </subcellularLocation>
</comment>
<evidence type="ECO:0000256" key="5">
    <source>
        <dbReference type="PIRNR" id="PIRNR001365"/>
    </source>
</evidence>
<evidence type="ECO:0000313" key="9">
    <source>
        <dbReference type="Proteomes" id="UP000324974"/>
    </source>
</evidence>
<dbReference type="SUPFAM" id="SSF51569">
    <property type="entry name" value="Aldolase"/>
    <property type="match status" value="1"/>
</dbReference>
<dbReference type="PANTHER" id="PTHR12128">
    <property type="entry name" value="DIHYDRODIPICOLINATE SYNTHASE"/>
    <property type="match status" value="1"/>
</dbReference>
<proteinExistence type="inferred from homology"/>
<keyword evidence="4" id="KW-0119">Carbohydrate metabolism</keyword>
<evidence type="ECO:0000256" key="7">
    <source>
        <dbReference type="PIRSR" id="PIRSR001365-2"/>
    </source>
</evidence>
<dbReference type="PANTHER" id="PTHR12128:SF21">
    <property type="entry name" value="N-ACETYLNEURAMINATE LYASE"/>
    <property type="match status" value="1"/>
</dbReference>
<dbReference type="RefSeq" id="WP_149111824.1">
    <property type="nucleotide sequence ID" value="NZ_CP042425.1"/>
</dbReference>
<keyword evidence="9" id="KW-1185">Reference proteome</keyword>
<evidence type="ECO:0000256" key="4">
    <source>
        <dbReference type="ARBA" id="ARBA00023277"/>
    </source>
</evidence>
<feature type="active site" description="Schiff-base intermediate with substrate" evidence="6">
    <location>
        <position position="168"/>
    </location>
</feature>
<name>A0A5C1AD07_9BACT</name>
<protein>
    <submittedName>
        <fullName evidence="8">N-acetylneuraminate lyase</fullName>
    </submittedName>
</protein>
<organism evidence="8 9">
    <name type="scientific">Limnoglobus roseus</name>
    <dbReference type="NCBI Taxonomy" id="2598579"/>
    <lineage>
        <taxon>Bacteria</taxon>
        <taxon>Pseudomonadati</taxon>
        <taxon>Planctomycetota</taxon>
        <taxon>Planctomycetia</taxon>
        <taxon>Gemmatales</taxon>
        <taxon>Gemmataceae</taxon>
        <taxon>Limnoglobus</taxon>
    </lineage>
</organism>
<dbReference type="InterPro" id="IPR013785">
    <property type="entry name" value="Aldolase_TIM"/>
</dbReference>
<comment type="similarity">
    <text evidence="5">Belongs to the DapA family.</text>
</comment>
<dbReference type="EMBL" id="CP042425">
    <property type="protein sequence ID" value="QEL17181.1"/>
    <property type="molecule type" value="Genomic_DNA"/>
</dbReference>
<dbReference type="InterPro" id="IPR002220">
    <property type="entry name" value="DapA-like"/>
</dbReference>